<organism evidence="2 3">
    <name type="scientific">Apolygus lucorum</name>
    <name type="common">Small green plant bug</name>
    <name type="synonym">Lygocoris lucorum</name>
    <dbReference type="NCBI Taxonomy" id="248454"/>
    <lineage>
        <taxon>Eukaryota</taxon>
        <taxon>Metazoa</taxon>
        <taxon>Ecdysozoa</taxon>
        <taxon>Arthropoda</taxon>
        <taxon>Hexapoda</taxon>
        <taxon>Insecta</taxon>
        <taxon>Pterygota</taxon>
        <taxon>Neoptera</taxon>
        <taxon>Paraneoptera</taxon>
        <taxon>Hemiptera</taxon>
        <taxon>Heteroptera</taxon>
        <taxon>Panheteroptera</taxon>
        <taxon>Cimicomorpha</taxon>
        <taxon>Miridae</taxon>
        <taxon>Mirini</taxon>
        <taxon>Apolygus</taxon>
    </lineage>
</organism>
<feature type="region of interest" description="Disordered" evidence="1">
    <location>
        <begin position="364"/>
        <end position="399"/>
    </location>
</feature>
<name>A0A8S9WXY3_APOLU</name>
<feature type="region of interest" description="Disordered" evidence="1">
    <location>
        <begin position="83"/>
        <end position="102"/>
    </location>
</feature>
<reference evidence="2" key="1">
    <citation type="journal article" date="2021" name="Mol. Ecol. Resour.">
        <title>Apolygus lucorum genome provides insights into omnivorousness and mesophyll feeding.</title>
        <authorList>
            <person name="Liu Y."/>
            <person name="Liu H."/>
            <person name="Wang H."/>
            <person name="Huang T."/>
            <person name="Liu B."/>
            <person name="Yang B."/>
            <person name="Yin L."/>
            <person name="Li B."/>
            <person name="Zhang Y."/>
            <person name="Zhang S."/>
            <person name="Jiang F."/>
            <person name="Zhang X."/>
            <person name="Ren Y."/>
            <person name="Wang B."/>
            <person name="Wang S."/>
            <person name="Lu Y."/>
            <person name="Wu K."/>
            <person name="Fan W."/>
            <person name="Wang G."/>
        </authorList>
    </citation>
    <scope>NUCLEOTIDE SEQUENCE</scope>
    <source>
        <strain evidence="2">12Hb</strain>
    </source>
</reference>
<proteinExistence type="predicted"/>
<dbReference type="Proteomes" id="UP000466442">
    <property type="component" value="Linkage Group LG12"/>
</dbReference>
<evidence type="ECO:0000313" key="2">
    <source>
        <dbReference type="EMBL" id="KAF6201543.1"/>
    </source>
</evidence>
<keyword evidence="3" id="KW-1185">Reference proteome</keyword>
<evidence type="ECO:0000256" key="1">
    <source>
        <dbReference type="SAM" id="MobiDB-lite"/>
    </source>
</evidence>
<comment type="caution">
    <text evidence="2">The sequence shown here is derived from an EMBL/GenBank/DDBJ whole genome shotgun (WGS) entry which is preliminary data.</text>
</comment>
<sequence length="705" mass="77925">MEDDIVVKGEPMSEGEGTETDQVTFEVVMIKQEVMIEDEHVEEDVGGCRRVEDEVGGYPIIKQQHESTADPLGDECDVLEESVEMQTTGSEAGPSTSRSGVPKKHLMTHAGNDQIRDEHVEEEVGNTRRVEDEVAGQMIVKQETSIEDENVQEVVGNTRGVEDEDAGYPIIKQQHESTADPLGDECDGLEESIGVQGCAEEGPSAEASRSGVLKKHLMTHGGNDQIRDEHVEEEVGNTRRVEDEVAGHLIVKQETSIEDENVQEVVGNTRRVEDEVAGHLIVKQETSIEDENVQEVVGNTRGVEDEDAGHPIIKQQRESTADPLGDESDNEHVEEGVGNTRRVEDEVGGCPAIKQEVLIRDEHVEEEDGNSRGFEDKDAGCLMNKQDVPNSDERVKEDVGGCRRVEDELEGYPMTKKDHESTTDPLVEESDVLQGSVEKQDRLVRNKNVEGEVENSRRVEDEVPKMKYPMINQKVLIGDEPVVVDGNRGRVEDEVVVYPMIEQEVLTGDEPVVEDGNRGRVADEVVTYPLIKQGVLCGDEPVEEDGNTGRVEDEVVVYPVIKQEVLFGDEPVEEDENSRSVEDEVVAYPLIKQEMLFGDEPVEEDGNTGRVEDEVVEYPMINQEVLNREPVEEGGNIGRVKDAVAAFKHEPTADPLGDESDVLQGSVEVQTLSEAGPSRESPALAYHTSTLDIVASETFKHLEDH</sequence>
<accession>A0A8S9WXY3</accession>
<evidence type="ECO:0000313" key="3">
    <source>
        <dbReference type="Proteomes" id="UP000466442"/>
    </source>
</evidence>
<protein>
    <submittedName>
        <fullName evidence="2">Uncharacterized protein</fullName>
    </submittedName>
</protein>
<feature type="compositionally biased region" description="Polar residues" evidence="1">
    <location>
        <begin position="84"/>
        <end position="99"/>
    </location>
</feature>
<feature type="region of interest" description="Disordered" evidence="1">
    <location>
        <begin position="1"/>
        <end position="21"/>
    </location>
</feature>
<feature type="compositionally biased region" description="Basic and acidic residues" evidence="1">
    <location>
        <begin position="364"/>
        <end position="379"/>
    </location>
</feature>
<dbReference type="EMBL" id="WIXP02000012">
    <property type="protein sequence ID" value="KAF6201543.1"/>
    <property type="molecule type" value="Genomic_DNA"/>
</dbReference>
<dbReference type="AlphaFoldDB" id="A0A8S9WXY3"/>
<feature type="region of interest" description="Disordered" evidence="1">
    <location>
        <begin position="303"/>
        <end position="337"/>
    </location>
</feature>
<gene>
    <name evidence="2" type="ORF">GE061_003934</name>
</gene>